<accession>A0A916SXX8</accession>
<dbReference type="Gene3D" id="3.40.630.30">
    <property type="match status" value="1"/>
</dbReference>
<dbReference type="PROSITE" id="PS51729">
    <property type="entry name" value="GNAT_YJDJ"/>
    <property type="match status" value="1"/>
</dbReference>
<comment type="caution">
    <text evidence="2">The sequence shown here is derived from an EMBL/GenBank/DDBJ whole genome shotgun (WGS) entry which is preliminary data.</text>
</comment>
<keyword evidence="3" id="KW-1185">Reference proteome</keyword>
<dbReference type="InterPro" id="IPR031165">
    <property type="entry name" value="GNAT_YJDJ"/>
</dbReference>
<feature type="domain" description="N-acetyltransferase" evidence="1">
    <location>
        <begin position="5"/>
        <end position="91"/>
    </location>
</feature>
<dbReference type="PANTHER" id="PTHR31435">
    <property type="entry name" value="PROTEIN NATD1"/>
    <property type="match status" value="1"/>
</dbReference>
<dbReference type="EMBL" id="BMGC01000003">
    <property type="protein sequence ID" value="GGB21361.1"/>
    <property type="molecule type" value="Genomic_DNA"/>
</dbReference>
<dbReference type="SUPFAM" id="SSF55729">
    <property type="entry name" value="Acyl-CoA N-acyltransferases (Nat)"/>
    <property type="match status" value="1"/>
</dbReference>
<name>A0A916SXX8_9ACTN</name>
<evidence type="ECO:0000313" key="2">
    <source>
        <dbReference type="EMBL" id="GGB21361.1"/>
    </source>
</evidence>
<sequence>MVQVVHSPQQERYEAKVNGEYVGYLDYVDEGGSVVITHTVVDQQYGGRGYASKLVRYVLDDLRGKDRTVVPLCSYVADYIGKHPEYSDMVAAPGGR</sequence>
<gene>
    <name evidence="2" type="ORF">GCM10011489_06910</name>
</gene>
<organism evidence="2 3">
    <name type="scientific">Gordonia jinhuaensis</name>
    <dbReference type="NCBI Taxonomy" id="1517702"/>
    <lineage>
        <taxon>Bacteria</taxon>
        <taxon>Bacillati</taxon>
        <taxon>Actinomycetota</taxon>
        <taxon>Actinomycetes</taxon>
        <taxon>Mycobacteriales</taxon>
        <taxon>Gordoniaceae</taxon>
        <taxon>Gordonia</taxon>
    </lineage>
</organism>
<dbReference type="PANTHER" id="PTHR31435:SF10">
    <property type="entry name" value="BSR4717 PROTEIN"/>
    <property type="match status" value="1"/>
</dbReference>
<dbReference type="RefSeq" id="WP_373284124.1">
    <property type="nucleotide sequence ID" value="NZ_BMGC01000003.1"/>
</dbReference>
<dbReference type="AlphaFoldDB" id="A0A916SXX8"/>
<reference evidence="2" key="2">
    <citation type="submission" date="2020-09" db="EMBL/GenBank/DDBJ databases">
        <authorList>
            <person name="Sun Q."/>
            <person name="Zhou Y."/>
        </authorList>
    </citation>
    <scope>NUCLEOTIDE SEQUENCE</scope>
    <source>
        <strain evidence="2">CGMCC 1.12827</strain>
    </source>
</reference>
<dbReference type="Proteomes" id="UP000621454">
    <property type="component" value="Unassembled WGS sequence"/>
</dbReference>
<dbReference type="Pfam" id="PF14542">
    <property type="entry name" value="Acetyltransf_CG"/>
    <property type="match status" value="1"/>
</dbReference>
<proteinExistence type="predicted"/>
<protein>
    <submittedName>
        <fullName evidence="2">N-acetyltransferase</fullName>
    </submittedName>
</protein>
<evidence type="ECO:0000313" key="3">
    <source>
        <dbReference type="Proteomes" id="UP000621454"/>
    </source>
</evidence>
<evidence type="ECO:0000259" key="1">
    <source>
        <dbReference type="PROSITE" id="PS51729"/>
    </source>
</evidence>
<dbReference type="CDD" id="cd04301">
    <property type="entry name" value="NAT_SF"/>
    <property type="match status" value="1"/>
</dbReference>
<dbReference type="InterPro" id="IPR045057">
    <property type="entry name" value="Gcn5-rel_NAT"/>
</dbReference>
<reference evidence="2" key="1">
    <citation type="journal article" date="2014" name="Int. J. Syst. Evol. Microbiol.">
        <title>Complete genome sequence of Corynebacterium casei LMG S-19264T (=DSM 44701T), isolated from a smear-ripened cheese.</title>
        <authorList>
            <consortium name="US DOE Joint Genome Institute (JGI-PGF)"/>
            <person name="Walter F."/>
            <person name="Albersmeier A."/>
            <person name="Kalinowski J."/>
            <person name="Ruckert C."/>
        </authorList>
    </citation>
    <scope>NUCLEOTIDE SEQUENCE</scope>
    <source>
        <strain evidence="2">CGMCC 1.12827</strain>
    </source>
</reference>
<dbReference type="InterPro" id="IPR016181">
    <property type="entry name" value="Acyl_CoA_acyltransferase"/>
</dbReference>